<proteinExistence type="predicted"/>
<protein>
    <recommendedName>
        <fullName evidence="2">PucR C-terminal helix-turn-helix domain-containing protein</fullName>
    </recommendedName>
</protein>
<dbReference type="AlphaFoldDB" id="A0AB33KGK3"/>
<dbReference type="EMBL" id="AP035884">
    <property type="protein sequence ID" value="BFP54957.1"/>
    <property type="molecule type" value="Genomic_DNA"/>
</dbReference>
<evidence type="ECO:0008006" key="2">
    <source>
        <dbReference type="Google" id="ProtNLM"/>
    </source>
</evidence>
<evidence type="ECO:0000313" key="1">
    <source>
        <dbReference type="EMBL" id="BFP54957.1"/>
    </source>
</evidence>
<name>A0AB33KGK3_9ACTN</name>
<gene>
    <name evidence="1" type="ORF">SCMC78_47640</name>
</gene>
<dbReference type="KEGG" id="stcm:SCMC78_47640"/>
<dbReference type="RefSeq" id="WP_319600659.1">
    <property type="nucleotide sequence ID" value="NZ_AP035884.1"/>
</dbReference>
<reference evidence="1" key="1">
    <citation type="submission" date="2024-07" db="EMBL/GenBank/DDBJ databases">
        <title>Complete genome sequences of cellulolytic bacteria, Kitasatospora sp. CMC57 and Streptomyces sp. CMC78, isolated from Japanese agricultural soil.</title>
        <authorList>
            <person name="Hashimoto T."/>
            <person name="Ito M."/>
            <person name="Iwamoto M."/>
            <person name="Fukahori D."/>
            <person name="Shoda T."/>
            <person name="Sakoda M."/>
            <person name="Morohoshi T."/>
            <person name="Mitsuboshi M."/>
            <person name="Nishizawa T."/>
        </authorList>
    </citation>
    <scope>NUCLEOTIDE SEQUENCE</scope>
    <source>
        <strain evidence="1">CMC78</strain>
    </source>
</reference>
<accession>A0AB33KGK3</accession>
<sequence>MHADVHHLLHTVASAELRSRAAEFRLPRTSLRTRVGWTLVEVGLRLTTQSREATATVNAPRAAAFHPA</sequence>
<organism evidence="1">
    <name type="scientific">Streptomyces sp. CMC78</name>
    <dbReference type="NCBI Taxonomy" id="3231512"/>
    <lineage>
        <taxon>Bacteria</taxon>
        <taxon>Bacillati</taxon>
        <taxon>Actinomycetota</taxon>
        <taxon>Actinomycetes</taxon>
        <taxon>Kitasatosporales</taxon>
        <taxon>Streptomycetaceae</taxon>
        <taxon>Streptomyces</taxon>
    </lineage>
</organism>